<dbReference type="EMBL" id="NHTK01005930">
    <property type="protein sequence ID" value="PPQ71040.1"/>
    <property type="molecule type" value="Genomic_DNA"/>
</dbReference>
<dbReference type="FunCoup" id="A0A409VXT4">
    <property type="interactions" value="74"/>
</dbReference>
<dbReference type="SUPFAM" id="SSF54001">
    <property type="entry name" value="Cysteine proteinases"/>
    <property type="match status" value="1"/>
</dbReference>
<dbReference type="OrthoDB" id="300780at2759"/>
<proteinExistence type="inferred from homology"/>
<feature type="domain" description="Rad4 beta-hairpin" evidence="8">
    <location>
        <begin position="537"/>
        <end position="619"/>
    </location>
</feature>
<dbReference type="GO" id="GO:0006298">
    <property type="term" value="P:mismatch repair"/>
    <property type="evidence" value="ECO:0007669"/>
    <property type="project" value="TreeGrafter"/>
</dbReference>
<dbReference type="InterPro" id="IPR018326">
    <property type="entry name" value="Rad4_beta-hairpin_dom1"/>
</dbReference>
<feature type="compositionally biased region" description="Basic and acidic residues" evidence="6">
    <location>
        <begin position="257"/>
        <end position="266"/>
    </location>
</feature>
<evidence type="ECO:0000259" key="9">
    <source>
        <dbReference type="SMART" id="SM01032"/>
    </source>
</evidence>
<dbReference type="GO" id="GO:0000111">
    <property type="term" value="C:nucleotide-excision repair factor 2 complex"/>
    <property type="evidence" value="ECO:0007669"/>
    <property type="project" value="TreeGrafter"/>
</dbReference>
<dbReference type="STRING" id="181874.A0A409VXT4"/>
<dbReference type="SMART" id="SM01032">
    <property type="entry name" value="BHD_3"/>
    <property type="match status" value="1"/>
</dbReference>
<dbReference type="InterPro" id="IPR002931">
    <property type="entry name" value="Transglutaminase-like"/>
</dbReference>
<dbReference type="InterPro" id="IPR038765">
    <property type="entry name" value="Papain-like_cys_pep_sf"/>
</dbReference>
<dbReference type="InParanoid" id="A0A409VXT4"/>
<keyword evidence="3" id="KW-0227">DNA damage</keyword>
<dbReference type="GO" id="GO:0003684">
    <property type="term" value="F:damaged DNA binding"/>
    <property type="evidence" value="ECO:0007669"/>
    <property type="project" value="InterPro"/>
</dbReference>
<reference evidence="10 11" key="1">
    <citation type="journal article" date="2018" name="Evol. Lett.">
        <title>Horizontal gene cluster transfer increased hallucinogenic mushroom diversity.</title>
        <authorList>
            <person name="Reynolds H.T."/>
            <person name="Vijayakumar V."/>
            <person name="Gluck-Thaler E."/>
            <person name="Korotkin H.B."/>
            <person name="Matheny P.B."/>
            <person name="Slot J.C."/>
        </authorList>
    </citation>
    <scope>NUCLEOTIDE SEQUENCE [LARGE SCALE GENOMIC DNA]</scope>
    <source>
        <strain evidence="10 11">2629</strain>
    </source>
</reference>
<dbReference type="InterPro" id="IPR004583">
    <property type="entry name" value="DNA_repair_Rad4"/>
</dbReference>
<dbReference type="InterPro" id="IPR018325">
    <property type="entry name" value="Rad4/PNGase_transGLS-fold"/>
</dbReference>
<dbReference type="Proteomes" id="UP000284842">
    <property type="component" value="Unassembled WGS sequence"/>
</dbReference>
<dbReference type="Pfam" id="PF01841">
    <property type="entry name" value="Transglut_core"/>
    <property type="match status" value="1"/>
</dbReference>
<evidence type="ECO:0008006" key="12">
    <source>
        <dbReference type="Google" id="ProtNLM"/>
    </source>
</evidence>
<evidence type="ECO:0000256" key="6">
    <source>
        <dbReference type="SAM" id="MobiDB-lite"/>
    </source>
</evidence>
<dbReference type="GO" id="GO:0003697">
    <property type="term" value="F:single-stranded DNA binding"/>
    <property type="evidence" value="ECO:0007669"/>
    <property type="project" value="TreeGrafter"/>
</dbReference>
<name>A0A409VXT4_9AGAR</name>
<gene>
    <name evidence="10" type="ORF">CVT24_011921</name>
</gene>
<feature type="region of interest" description="Disordered" evidence="6">
    <location>
        <begin position="881"/>
        <end position="1044"/>
    </location>
</feature>
<dbReference type="GO" id="GO:0071942">
    <property type="term" value="C:XPC complex"/>
    <property type="evidence" value="ECO:0007669"/>
    <property type="project" value="TreeGrafter"/>
</dbReference>
<evidence type="ECO:0000256" key="2">
    <source>
        <dbReference type="ARBA" id="ARBA00009525"/>
    </source>
</evidence>
<dbReference type="AlphaFoldDB" id="A0A409VXT4"/>
<dbReference type="Gene3D" id="3.90.260.10">
    <property type="entry name" value="Transglutaminase-like"/>
    <property type="match status" value="1"/>
</dbReference>
<keyword evidence="11" id="KW-1185">Reference proteome</keyword>
<protein>
    <recommendedName>
        <fullName evidence="12">Rad4 beta-hairpin domain-containing protein</fullName>
    </recommendedName>
</protein>
<dbReference type="FunFam" id="3.30.70.2460:FF:000001">
    <property type="entry name" value="DNA repair protein Rad4 family"/>
    <property type="match status" value="1"/>
</dbReference>
<feature type="region of interest" description="Disordered" evidence="6">
    <location>
        <begin position="247"/>
        <end position="329"/>
    </location>
</feature>
<dbReference type="Pfam" id="PF10405">
    <property type="entry name" value="BHD_3"/>
    <property type="match status" value="1"/>
</dbReference>
<accession>A0A409VXT4</accession>
<dbReference type="SMART" id="SM01030">
    <property type="entry name" value="BHD_1"/>
    <property type="match status" value="1"/>
</dbReference>
<comment type="subcellular location">
    <subcellularLocation>
        <location evidence="1">Nucleus</location>
    </subcellularLocation>
</comment>
<feature type="compositionally biased region" description="Basic residues" evidence="6">
    <location>
        <begin position="303"/>
        <end position="317"/>
    </location>
</feature>
<evidence type="ECO:0000313" key="11">
    <source>
        <dbReference type="Proteomes" id="UP000284842"/>
    </source>
</evidence>
<evidence type="ECO:0000256" key="1">
    <source>
        <dbReference type="ARBA" id="ARBA00004123"/>
    </source>
</evidence>
<comment type="similarity">
    <text evidence="2">Belongs to the XPC family.</text>
</comment>
<dbReference type="Pfam" id="PF10403">
    <property type="entry name" value="BHD_1"/>
    <property type="match status" value="1"/>
</dbReference>
<sequence length="1044" mass="115733">MSSGVEDFTFNEEDTDDELDWEEVQVNALEDPGPATEVPLEITLEAQPKTQKNNKKKGISYAERLLRIDCHKIHTVALISNAYVRNHWLNDPLLHARLLSLTPIDIQNGFSSIHKSRVPDQLLRARMFQRAVVNLVEWWAQEYFEVLPGAHIRNRTFDEIQYELERRCLHRKDEANPSGLMDEETLQDVMDDDVEPIKSPKSLMKHALNRSGCRDTSAQLFTALCRALGIPARLVVSIQSVPWKGGSRPSDIPLIVNEKDKGKGKATDNGSTIRPSFDPSSAASSAKHPKVDPIPAKSEKAKGKQKAAPKIKLRKQKDKGNVLNKPAKRKFDDPLATPPVFWTEVFSKTDAKWLPVDPIRCYVNKSKVFDPVQVPGVSHKATFGSSGLSHPHAAVGPVERVKASRLPNQLLYVLAFEEDGYARDVTRRYARQFSAKVAKAQGASGGRGNAHQNWWMSVVSCVTRPYRLNRDDLEDQELEAAQMSEGMPTTMTGFKDHAIYVLERHLKQTESIYPPDSRPVARFKGEPVYLRSSIVGLKTSENWLRSEGRMIKPGEQPMKMVKLRAGTINKMREVEALKDELKVAGEGNGEGSSTGSGVAVGEVMQGLYAFSQTTPYVPAPVIDGRVPKNNFGNIDLYVPSMLPQGAVHIPYKGVVKVARKLGFDFAEAVTGFEFKKRRAFPVIEGIVVAAEHEAVILEAYWETEREAAEKAKTQKEERVIKQWTRLIQGLRIRDRLQKKYGTGSNTPSKPAEEQPKDEAQEEAEAEDQAERLELAGGYLAGADEVVQPFNLPKDTHIKLSPPPEAGRSVRTKRSHKVPEQVEDEEPAIEVDFTTYDPDAMDIDIATPAEAEAHVPSTFIPKTLEEMAADAIANGVDGAQTQEPQEEIIGQGSILPTAAPTKAAGKLRVPPRPSNATTRRTSARETRGKKSSTPVTPAKRTRSSTKPSTSKKAQSAGRRKKRRISESEEEDDVSPSENEDAVIDLDDNDDDDDASDLDVAPVQPQPTTPSQPSGSTRTLRPRMGKTASQLAAEEMERAYRRATAR</sequence>
<keyword evidence="5" id="KW-0539">Nucleus</keyword>
<dbReference type="InterPro" id="IPR042488">
    <property type="entry name" value="Rad4_BHD3_sf"/>
</dbReference>
<evidence type="ECO:0000256" key="4">
    <source>
        <dbReference type="ARBA" id="ARBA00023204"/>
    </source>
</evidence>
<dbReference type="InterPro" id="IPR036985">
    <property type="entry name" value="Transglutaminase-like_sf"/>
</dbReference>
<dbReference type="Gene3D" id="2.20.20.110">
    <property type="entry name" value="Rad4, beta-hairpin domain BHD1"/>
    <property type="match status" value="1"/>
</dbReference>
<feature type="region of interest" description="Disordered" evidence="6">
    <location>
        <begin position="737"/>
        <end position="768"/>
    </location>
</feature>
<organism evidence="10 11">
    <name type="scientific">Panaeolus cyanescens</name>
    <dbReference type="NCBI Taxonomy" id="181874"/>
    <lineage>
        <taxon>Eukaryota</taxon>
        <taxon>Fungi</taxon>
        <taxon>Dikarya</taxon>
        <taxon>Basidiomycota</taxon>
        <taxon>Agaricomycotina</taxon>
        <taxon>Agaricomycetes</taxon>
        <taxon>Agaricomycetidae</taxon>
        <taxon>Agaricales</taxon>
        <taxon>Agaricineae</taxon>
        <taxon>Galeropsidaceae</taxon>
        <taxon>Panaeolus</taxon>
    </lineage>
</organism>
<evidence type="ECO:0000259" key="7">
    <source>
        <dbReference type="SMART" id="SM01030"/>
    </source>
</evidence>
<dbReference type="GO" id="GO:0006289">
    <property type="term" value="P:nucleotide-excision repair"/>
    <property type="evidence" value="ECO:0007669"/>
    <property type="project" value="InterPro"/>
</dbReference>
<dbReference type="InterPro" id="IPR018327">
    <property type="entry name" value="BHD_2"/>
</dbReference>
<comment type="caution">
    <text evidence="10">The sequence shown here is derived from an EMBL/GenBank/DDBJ whole genome shotgun (WGS) entry which is preliminary data.</text>
</comment>
<feature type="domain" description="Rad4 beta-hairpin" evidence="7">
    <location>
        <begin position="483"/>
        <end position="535"/>
    </location>
</feature>
<dbReference type="PANTHER" id="PTHR12135:SF0">
    <property type="entry name" value="DNA REPAIR PROTEIN COMPLEMENTING XP-C CELLS"/>
    <property type="match status" value="1"/>
</dbReference>
<feature type="domain" description="Rad4 beta-hairpin" evidence="9">
    <location>
        <begin position="626"/>
        <end position="700"/>
    </location>
</feature>
<evidence type="ECO:0000256" key="3">
    <source>
        <dbReference type="ARBA" id="ARBA00022763"/>
    </source>
</evidence>
<evidence type="ECO:0000256" key="5">
    <source>
        <dbReference type="ARBA" id="ARBA00023242"/>
    </source>
</evidence>
<keyword evidence="4" id="KW-0234">DNA repair</keyword>
<dbReference type="Pfam" id="PF10404">
    <property type="entry name" value="BHD_2"/>
    <property type="match status" value="1"/>
</dbReference>
<evidence type="ECO:0000259" key="8">
    <source>
        <dbReference type="SMART" id="SM01031"/>
    </source>
</evidence>
<dbReference type="GO" id="GO:0005737">
    <property type="term" value="C:cytoplasm"/>
    <property type="evidence" value="ECO:0007669"/>
    <property type="project" value="TreeGrafter"/>
</dbReference>
<dbReference type="PANTHER" id="PTHR12135">
    <property type="entry name" value="DNA REPAIR PROTEIN XP-C / RAD4"/>
    <property type="match status" value="1"/>
</dbReference>
<feature type="region of interest" description="Disordered" evidence="6">
    <location>
        <begin position="794"/>
        <end position="823"/>
    </location>
</feature>
<dbReference type="SMART" id="SM01031">
    <property type="entry name" value="BHD_2"/>
    <property type="match status" value="1"/>
</dbReference>
<evidence type="ECO:0000313" key="10">
    <source>
        <dbReference type="EMBL" id="PPQ71040.1"/>
    </source>
</evidence>
<feature type="compositionally biased region" description="Acidic residues" evidence="6">
    <location>
        <begin position="966"/>
        <end position="995"/>
    </location>
</feature>
<dbReference type="InterPro" id="IPR018328">
    <property type="entry name" value="Rad4_beta-hairpin_dom3"/>
</dbReference>
<dbReference type="Gene3D" id="3.30.70.2460">
    <property type="entry name" value="Rad4, beta-hairpin domain BHD3"/>
    <property type="match status" value="1"/>
</dbReference>
<dbReference type="Pfam" id="PF03835">
    <property type="entry name" value="Rad4"/>
    <property type="match status" value="2"/>
</dbReference>